<gene>
    <name evidence="1" type="ORF">CONLIGDRAFT_564130</name>
</gene>
<dbReference type="AlphaFoldDB" id="A0A1J7IBZ4"/>
<dbReference type="Proteomes" id="UP000182658">
    <property type="component" value="Unassembled WGS sequence"/>
</dbReference>
<dbReference type="EMBL" id="KV875102">
    <property type="protein sequence ID" value="OIW24957.1"/>
    <property type="molecule type" value="Genomic_DNA"/>
</dbReference>
<proteinExistence type="predicted"/>
<name>A0A1J7IBZ4_9PEZI</name>
<evidence type="ECO:0000313" key="2">
    <source>
        <dbReference type="Proteomes" id="UP000182658"/>
    </source>
</evidence>
<dbReference type="InParanoid" id="A0A1J7IBZ4"/>
<organism evidence="1 2">
    <name type="scientific">Coniochaeta ligniaria NRRL 30616</name>
    <dbReference type="NCBI Taxonomy" id="1408157"/>
    <lineage>
        <taxon>Eukaryota</taxon>
        <taxon>Fungi</taxon>
        <taxon>Dikarya</taxon>
        <taxon>Ascomycota</taxon>
        <taxon>Pezizomycotina</taxon>
        <taxon>Sordariomycetes</taxon>
        <taxon>Sordariomycetidae</taxon>
        <taxon>Coniochaetales</taxon>
        <taxon>Coniochaetaceae</taxon>
        <taxon>Coniochaeta</taxon>
    </lineage>
</organism>
<feature type="non-terminal residue" evidence="1">
    <location>
        <position position="1"/>
    </location>
</feature>
<sequence>RLILKRIISTEIDIVFDIFHDKFDVTKAHIYGQDPSVIIISLRKGKRAKVFDANDQLERKVNFEIRHLFNCTGQGSRPPFEEDYRNGAV</sequence>
<reference evidence="1 2" key="1">
    <citation type="submission" date="2016-10" db="EMBL/GenBank/DDBJ databases">
        <title>Draft genome sequence of Coniochaeta ligniaria NRRL30616, a lignocellulolytic fungus for bioabatement of inhibitors in plant biomass hydrolysates.</title>
        <authorList>
            <consortium name="DOE Joint Genome Institute"/>
            <person name="Jimenez D.J."/>
            <person name="Hector R.E."/>
            <person name="Riley R."/>
            <person name="Sun H."/>
            <person name="Grigoriev I.V."/>
            <person name="Van Elsas J.D."/>
            <person name="Nichols N.N."/>
        </authorList>
    </citation>
    <scope>NUCLEOTIDE SEQUENCE [LARGE SCALE GENOMIC DNA]</scope>
    <source>
        <strain evidence="1 2">NRRL 30616</strain>
    </source>
</reference>
<keyword evidence="2" id="KW-1185">Reference proteome</keyword>
<evidence type="ECO:0000313" key="1">
    <source>
        <dbReference type="EMBL" id="OIW24957.1"/>
    </source>
</evidence>
<accession>A0A1J7IBZ4</accession>
<protein>
    <submittedName>
        <fullName evidence="1">Uncharacterized protein</fullName>
    </submittedName>
</protein>
<feature type="non-terminal residue" evidence="1">
    <location>
        <position position="89"/>
    </location>
</feature>
<dbReference type="STRING" id="1408157.A0A1J7IBZ4"/>
<dbReference type="OrthoDB" id="4358740at2759"/>